<dbReference type="EMBL" id="JASCZI010211839">
    <property type="protein sequence ID" value="MED6197044.1"/>
    <property type="molecule type" value="Genomic_DNA"/>
</dbReference>
<comment type="caution">
    <text evidence="1">The sequence shown here is derived from an EMBL/GenBank/DDBJ whole genome shotgun (WGS) entry which is preliminary data.</text>
</comment>
<evidence type="ECO:0000313" key="1">
    <source>
        <dbReference type="EMBL" id="MED6197044.1"/>
    </source>
</evidence>
<protein>
    <submittedName>
        <fullName evidence="1">Uncharacterized protein</fullName>
    </submittedName>
</protein>
<gene>
    <name evidence="1" type="ORF">PIB30_053069</name>
</gene>
<accession>A0ABU6XG37</accession>
<proteinExistence type="predicted"/>
<name>A0ABU6XG37_9FABA</name>
<reference evidence="1 2" key="1">
    <citation type="journal article" date="2023" name="Plants (Basel)">
        <title>Bridging the Gap: Combining Genomics and Transcriptomics Approaches to Understand Stylosanthes scabra, an Orphan Legume from the Brazilian Caatinga.</title>
        <authorList>
            <person name="Ferreira-Neto J.R.C."/>
            <person name="da Silva M.D."/>
            <person name="Binneck E."/>
            <person name="de Melo N.F."/>
            <person name="da Silva R.H."/>
            <person name="de Melo A.L.T.M."/>
            <person name="Pandolfi V."/>
            <person name="Bustamante F.O."/>
            <person name="Brasileiro-Vidal A.C."/>
            <person name="Benko-Iseppon A.M."/>
        </authorList>
    </citation>
    <scope>NUCLEOTIDE SEQUENCE [LARGE SCALE GENOMIC DNA]</scope>
    <source>
        <tissue evidence="1">Leaves</tissue>
    </source>
</reference>
<evidence type="ECO:0000313" key="2">
    <source>
        <dbReference type="Proteomes" id="UP001341840"/>
    </source>
</evidence>
<organism evidence="1 2">
    <name type="scientific">Stylosanthes scabra</name>
    <dbReference type="NCBI Taxonomy" id="79078"/>
    <lineage>
        <taxon>Eukaryota</taxon>
        <taxon>Viridiplantae</taxon>
        <taxon>Streptophyta</taxon>
        <taxon>Embryophyta</taxon>
        <taxon>Tracheophyta</taxon>
        <taxon>Spermatophyta</taxon>
        <taxon>Magnoliopsida</taxon>
        <taxon>eudicotyledons</taxon>
        <taxon>Gunneridae</taxon>
        <taxon>Pentapetalae</taxon>
        <taxon>rosids</taxon>
        <taxon>fabids</taxon>
        <taxon>Fabales</taxon>
        <taxon>Fabaceae</taxon>
        <taxon>Papilionoideae</taxon>
        <taxon>50 kb inversion clade</taxon>
        <taxon>dalbergioids sensu lato</taxon>
        <taxon>Dalbergieae</taxon>
        <taxon>Pterocarpus clade</taxon>
        <taxon>Stylosanthes</taxon>
    </lineage>
</organism>
<keyword evidence="2" id="KW-1185">Reference proteome</keyword>
<sequence>MENMMKIGNVWGKVLRIEEPEDNQYSFFRVLVDANASPLIRAWATIEIDKECFQIFVKEEGVYYPLRREDKETLVAMDYNGSKQEHEDVYKDQDCACKGMNRDGSNDNGGKMTSLESMRSVDRAVEAEESKVGENTTKARWEDEVPSLCSRDMGLIGLDYSDENMDSSSKTKTLEDDRRMEEFIRECEGEEGVSPCAQLGIHGRLNLEGATLEDEIVAQQHGDLDSSSLSMSSVFERIPLISEEVCEKQVTIAKNKRDTKQDR</sequence>
<dbReference type="Proteomes" id="UP001341840">
    <property type="component" value="Unassembled WGS sequence"/>
</dbReference>